<feature type="region of interest" description="Disordered" evidence="2">
    <location>
        <begin position="438"/>
        <end position="482"/>
    </location>
</feature>
<protein>
    <submittedName>
        <fullName evidence="3">Uncharacterized protein</fullName>
    </submittedName>
</protein>
<reference evidence="3 4" key="1">
    <citation type="submission" date="2014-02" db="EMBL/GenBank/DDBJ databases">
        <title>The Genome Sequence of Trichophyton rubrum (morphotype soudanense) CBS 452.61.</title>
        <authorList>
            <consortium name="The Broad Institute Genomics Platform"/>
            <person name="Cuomo C.A."/>
            <person name="White T.C."/>
            <person name="Graser Y."/>
            <person name="Martinez-Rossi N."/>
            <person name="Heitman J."/>
            <person name="Young S.K."/>
            <person name="Zeng Q."/>
            <person name="Gargeya S."/>
            <person name="Abouelleil A."/>
            <person name="Alvarado L."/>
            <person name="Chapman S.B."/>
            <person name="Gainer-Dewar J."/>
            <person name="Goldberg J."/>
            <person name="Griggs A."/>
            <person name="Gujja S."/>
            <person name="Hansen M."/>
            <person name="Howarth C."/>
            <person name="Imamovic A."/>
            <person name="Larimer J."/>
            <person name="Martinez D."/>
            <person name="Murphy C."/>
            <person name="Pearson M.D."/>
            <person name="Persinoti G."/>
            <person name="Poon T."/>
            <person name="Priest M."/>
            <person name="Roberts A.D."/>
            <person name="Saif S."/>
            <person name="Shea T.D."/>
            <person name="Sykes S.N."/>
            <person name="Wortman J."/>
            <person name="Nusbaum C."/>
            <person name="Birren B."/>
        </authorList>
    </citation>
    <scope>NUCLEOTIDE SEQUENCE [LARGE SCALE GENOMIC DNA]</scope>
    <source>
        <strain evidence="3 4">CBS 452.61</strain>
    </source>
</reference>
<evidence type="ECO:0000313" key="4">
    <source>
        <dbReference type="Proteomes" id="UP000023623"/>
    </source>
</evidence>
<evidence type="ECO:0000313" key="3">
    <source>
        <dbReference type="EMBL" id="EZF69636.1"/>
    </source>
</evidence>
<dbReference type="HOGENOM" id="CLU_045025_0_0_1"/>
<dbReference type="Proteomes" id="UP000023623">
    <property type="component" value="Unassembled WGS sequence"/>
</dbReference>
<proteinExistence type="predicted"/>
<dbReference type="OrthoDB" id="4171542at2759"/>
<keyword evidence="1" id="KW-0175">Coiled coil</keyword>
<dbReference type="EMBL" id="KK208928">
    <property type="protein sequence ID" value="EZF69636.1"/>
    <property type="molecule type" value="Genomic_DNA"/>
</dbReference>
<keyword evidence="4" id="KW-1185">Reference proteome</keyword>
<organism evidence="3 4">
    <name type="scientific">Trichophyton soudanense CBS 452.61</name>
    <dbReference type="NCBI Taxonomy" id="1215331"/>
    <lineage>
        <taxon>Eukaryota</taxon>
        <taxon>Fungi</taxon>
        <taxon>Dikarya</taxon>
        <taxon>Ascomycota</taxon>
        <taxon>Pezizomycotina</taxon>
        <taxon>Eurotiomycetes</taxon>
        <taxon>Eurotiomycetidae</taxon>
        <taxon>Onygenales</taxon>
        <taxon>Arthrodermataceae</taxon>
        <taxon>Trichophyton</taxon>
    </lineage>
</organism>
<gene>
    <name evidence="3" type="ORF">H105_07932</name>
</gene>
<name>A0A022XH71_TRISD</name>
<evidence type="ECO:0000256" key="2">
    <source>
        <dbReference type="SAM" id="MobiDB-lite"/>
    </source>
</evidence>
<feature type="compositionally biased region" description="Basic and acidic residues" evidence="2">
    <location>
        <begin position="470"/>
        <end position="482"/>
    </location>
</feature>
<dbReference type="AlphaFoldDB" id="A0A022XH71"/>
<sequence length="482" mass="54581">MSRRFSVYYIRDLPGSNLSGIYSVDKILCAIENSHMYRGDDFWLVACPSNSKPNIPNAELIYDTIICNREHFLQAAADAVASDNPGARLVYEKVAEQNGLAKALEGHYQLYKDVLRQFLNTRSEGVIMLKERLGIACGHLASGRCEHALWEIQRLCDFVSHIWEQGEIESDRNPQVLRQSLNHHQIAIATQKGRIEAALQNLRKARDAGEIKKSAYRWLVGREQLAHAFEFAKHEAEAIERQLQQLSPPLYRAQDSVIIERPQVDQAFLLCFILLSQLEDSAILKMRSELDEILSWGSEDWELKFRRTDGIPTGYHGIFRYLRHAARFESHIPQADEVEKQYGSLTAGILSMSENAAIQVADPKSETFSSVQNLMILCAGKGWYLILPAAAGNLRAKADFEGIVEVARHSPLYENIQSNTVRNHVDSILMFLESRDERERNEASDMLGEVKEVSLRGKKRPSPCPDGESDEKRLKDKSGPSM</sequence>
<evidence type="ECO:0000256" key="1">
    <source>
        <dbReference type="SAM" id="Coils"/>
    </source>
</evidence>
<feature type="coiled-coil region" evidence="1">
    <location>
        <begin position="188"/>
        <end position="242"/>
    </location>
</feature>
<feature type="compositionally biased region" description="Basic and acidic residues" evidence="2">
    <location>
        <begin position="438"/>
        <end position="455"/>
    </location>
</feature>
<accession>A0A022XH71</accession>